<gene>
    <name evidence="7" type="ORF">WISP_126129</name>
</gene>
<dbReference type="EMBL" id="WHWB01034599">
    <property type="protein sequence ID" value="KAJ7407461.1"/>
    <property type="molecule type" value="Genomic_DNA"/>
</dbReference>
<dbReference type="SUPFAM" id="SSF100895">
    <property type="entry name" value="Kazal-type serine protease inhibitors"/>
    <property type="match status" value="1"/>
</dbReference>
<name>A0ABQ9CWT9_9PASS</name>
<dbReference type="CDD" id="cd00086">
    <property type="entry name" value="homeodomain"/>
    <property type="match status" value="1"/>
</dbReference>
<keyword evidence="5" id="KW-1015">Disulfide bond</keyword>
<dbReference type="SUPFAM" id="SSF46689">
    <property type="entry name" value="Homeodomain-like"/>
    <property type="match status" value="1"/>
</dbReference>
<sequence>MASYPPDCSKYSMSGCPRDFNPVCGTDGETYGNECVLCLSNRQASAEQQEQHGDGDRAVQWAPSAQPHCAHSTEQGFLWPGHRLKKQETQPYINPSLEKILLARTRPKDKEQKHMPRQEWDFLKQWHRYGFVSSVPGPIALPQEEMATEKPETPTEEQLEILEYNFCKVNKHPDPTTLCLIAAETGLSEEQTLVVVQLILMQVFYKLLDP</sequence>
<accession>A0ABQ9CWT9</accession>
<evidence type="ECO:0000256" key="1">
    <source>
        <dbReference type="ARBA" id="ARBA00004613"/>
    </source>
</evidence>
<dbReference type="InterPro" id="IPR001239">
    <property type="entry name" value="Prot_inh_Kazal-m"/>
</dbReference>
<reference evidence="7" key="1">
    <citation type="submission" date="2019-10" db="EMBL/GenBank/DDBJ databases">
        <authorList>
            <person name="Soares A.E.R."/>
            <person name="Aleixo A."/>
            <person name="Schneider P."/>
            <person name="Miyaki C.Y."/>
            <person name="Schneider M.P."/>
            <person name="Mello C."/>
            <person name="Vasconcelos A.T.R."/>
        </authorList>
    </citation>
    <scope>NUCLEOTIDE SEQUENCE</scope>
    <source>
        <tissue evidence="7">Muscle</tissue>
    </source>
</reference>
<comment type="subcellular location">
    <subcellularLocation>
        <location evidence="1">Secreted</location>
    </subcellularLocation>
</comment>
<evidence type="ECO:0000256" key="2">
    <source>
        <dbReference type="ARBA" id="ARBA00022525"/>
    </source>
</evidence>
<evidence type="ECO:0000256" key="4">
    <source>
        <dbReference type="ARBA" id="ARBA00022900"/>
    </source>
</evidence>
<keyword evidence="3" id="KW-0646">Protease inhibitor</keyword>
<evidence type="ECO:0000259" key="6">
    <source>
        <dbReference type="PROSITE" id="PS51465"/>
    </source>
</evidence>
<dbReference type="SMART" id="SM00280">
    <property type="entry name" value="KAZAL"/>
    <property type="match status" value="1"/>
</dbReference>
<evidence type="ECO:0000313" key="8">
    <source>
        <dbReference type="Proteomes" id="UP001145742"/>
    </source>
</evidence>
<dbReference type="InterPro" id="IPR002350">
    <property type="entry name" value="Kazal_dom"/>
</dbReference>
<dbReference type="PROSITE" id="PS00282">
    <property type="entry name" value="KAZAL_1"/>
    <property type="match status" value="1"/>
</dbReference>
<keyword evidence="2" id="KW-0964">Secreted</keyword>
<dbReference type="PANTHER" id="PTHR21312:SF28">
    <property type="entry name" value="OVOINHIBITOR-RELATED"/>
    <property type="match status" value="1"/>
</dbReference>
<dbReference type="Proteomes" id="UP001145742">
    <property type="component" value="Unassembled WGS sequence"/>
</dbReference>
<organism evidence="7 8">
    <name type="scientific">Willisornis vidua</name>
    <name type="common">Xingu scale-backed antbird</name>
    <dbReference type="NCBI Taxonomy" id="1566151"/>
    <lineage>
        <taxon>Eukaryota</taxon>
        <taxon>Metazoa</taxon>
        <taxon>Chordata</taxon>
        <taxon>Craniata</taxon>
        <taxon>Vertebrata</taxon>
        <taxon>Euteleostomi</taxon>
        <taxon>Archelosauria</taxon>
        <taxon>Archosauria</taxon>
        <taxon>Dinosauria</taxon>
        <taxon>Saurischia</taxon>
        <taxon>Theropoda</taxon>
        <taxon>Coelurosauria</taxon>
        <taxon>Aves</taxon>
        <taxon>Neognathae</taxon>
        <taxon>Neoaves</taxon>
        <taxon>Telluraves</taxon>
        <taxon>Australaves</taxon>
        <taxon>Passeriformes</taxon>
        <taxon>Thamnophilidae</taxon>
        <taxon>Willisornis</taxon>
    </lineage>
</organism>
<dbReference type="PRINTS" id="PR00290">
    <property type="entry name" value="KAZALINHBTR"/>
</dbReference>
<dbReference type="InterPro" id="IPR009057">
    <property type="entry name" value="Homeodomain-like_sf"/>
</dbReference>
<dbReference type="InterPro" id="IPR001356">
    <property type="entry name" value="HD"/>
</dbReference>
<keyword evidence="8" id="KW-1185">Reference proteome</keyword>
<evidence type="ECO:0000313" key="7">
    <source>
        <dbReference type="EMBL" id="KAJ7407461.1"/>
    </source>
</evidence>
<dbReference type="Gene3D" id="3.30.60.30">
    <property type="match status" value="1"/>
</dbReference>
<proteinExistence type="predicted"/>
<dbReference type="PROSITE" id="PS51465">
    <property type="entry name" value="KAZAL_2"/>
    <property type="match status" value="1"/>
</dbReference>
<protein>
    <recommendedName>
        <fullName evidence="6">Kazal-like domain-containing protein</fullName>
    </recommendedName>
</protein>
<evidence type="ECO:0000256" key="3">
    <source>
        <dbReference type="ARBA" id="ARBA00022690"/>
    </source>
</evidence>
<keyword evidence="4" id="KW-0722">Serine protease inhibitor</keyword>
<dbReference type="PANTHER" id="PTHR21312">
    <property type="entry name" value="SERINE PROTEASE INHIBITOR"/>
    <property type="match status" value="1"/>
</dbReference>
<dbReference type="InterPro" id="IPR036058">
    <property type="entry name" value="Kazal_dom_sf"/>
</dbReference>
<comment type="caution">
    <text evidence="7">The sequence shown here is derived from an EMBL/GenBank/DDBJ whole genome shotgun (WGS) entry which is preliminary data.</text>
</comment>
<evidence type="ECO:0000256" key="5">
    <source>
        <dbReference type="ARBA" id="ARBA00023157"/>
    </source>
</evidence>
<dbReference type="Pfam" id="PF00050">
    <property type="entry name" value="Kazal_1"/>
    <property type="match status" value="1"/>
</dbReference>
<feature type="domain" description="Kazal-like" evidence="6">
    <location>
        <begin position="2"/>
        <end position="57"/>
    </location>
</feature>
<dbReference type="Gene3D" id="1.10.10.60">
    <property type="entry name" value="Homeodomain-like"/>
    <property type="match status" value="1"/>
</dbReference>